<protein>
    <submittedName>
        <fullName evidence="1">Uncharacterized protein</fullName>
    </submittedName>
</protein>
<dbReference type="AlphaFoldDB" id="A0A3M5VKJ2"/>
<organism evidence="1 2">
    <name type="scientific">Pseudomonas syringae pv. avii</name>
    <dbReference type="NCBI Taxonomy" id="663959"/>
    <lineage>
        <taxon>Bacteria</taxon>
        <taxon>Pseudomonadati</taxon>
        <taxon>Pseudomonadota</taxon>
        <taxon>Gammaproteobacteria</taxon>
        <taxon>Pseudomonadales</taxon>
        <taxon>Pseudomonadaceae</taxon>
        <taxon>Pseudomonas</taxon>
        <taxon>Pseudomonas syringae</taxon>
    </lineage>
</organism>
<dbReference type="Proteomes" id="UP000280395">
    <property type="component" value="Unassembled WGS sequence"/>
</dbReference>
<accession>A0A3M5VKJ2</accession>
<sequence>MRFPAQEHHIVFAFHGAINLREHGRLAGFHHLEARIFEAEGVLVDHALDQAVAVVAGFDTVDLAAQFLLEFGDVGEVMQAFVVERLRHGQGVFGVFEVGAHGFDSAGFAIRLDVVFHGRHPVAEENVHVLAICQRLVGHRYGNHGGLGLVTQ</sequence>
<dbReference type="EMBL" id="RBUA01000548">
    <property type="protein sequence ID" value="RMU58700.1"/>
    <property type="molecule type" value="Genomic_DNA"/>
</dbReference>
<comment type="caution">
    <text evidence="1">The sequence shown here is derived from an EMBL/GenBank/DDBJ whole genome shotgun (WGS) entry which is preliminary data.</text>
</comment>
<reference evidence="1 2" key="1">
    <citation type="submission" date="2018-08" db="EMBL/GenBank/DDBJ databases">
        <title>Recombination of ecologically and evolutionarily significant loci maintains genetic cohesion in the Pseudomonas syringae species complex.</title>
        <authorList>
            <person name="Dillon M."/>
            <person name="Thakur S."/>
            <person name="Almeida R.N.D."/>
            <person name="Weir B.S."/>
            <person name="Guttman D.S."/>
        </authorList>
    </citation>
    <scope>NUCLEOTIDE SEQUENCE [LARGE SCALE GENOMIC DNA]</scope>
    <source>
        <strain evidence="1 2">ICMP 14479</strain>
    </source>
</reference>
<name>A0A3M5VKJ2_PSESX</name>
<gene>
    <name evidence="1" type="ORF">ALP29_200740</name>
</gene>
<proteinExistence type="predicted"/>
<evidence type="ECO:0000313" key="1">
    <source>
        <dbReference type="EMBL" id="RMU58700.1"/>
    </source>
</evidence>
<evidence type="ECO:0000313" key="2">
    <source>
        <dbReference type="Proteomes" id="UP000280395"/>
    </source>
</evidence>